<dbReference type="Proteomes" id="UP000295124">
    <property type="component" value="Unassembled WGS sequence"/>
</dbReference>
<evidence type="ECO:0000313" key="8">
    <source>
        <dbReference type="EMBL" id="TDD61288.1"/>
    </source>
</evidence>
<evidence type="ECO:0000313" key="9">
    <source>
        <dbReference type="Proteomes" id="UP000295124"/>
    </source>
</evidence>
<dbReference type="AlphaFoldDB" id="A0A4R4ZQP6"/>
<evidence type="ECO:0000256" key="3">
    <source>
        <dbReference type="ARBA" id="ARBA00022448"/>
    </source>
</evidence>
<evidence type="ECO:0000256" key="7">
    <source>
        <dbReference type="SAM" id="SignalP"/>
    </source>
</evidence>
<dbReference type="EMBL" id="SMKX01000016">
    <property type="protein sequence ID" value="TDD61288.1"/>
    <property type="molecule type" value="Genomic_DNA"/>
</dbReference>
<dbReference type="CDD" id="cd14748">
    <property type="entry name" value="PBP2_UgpB"/>
    <property type="match status" value="1"/>
</dbReference>
<dbReference type="PANTHER" id="PTHR43649:SF28">
    <property type="entry name" value="BINDING PROTEIN COMPONENT OF ABC SUGAR TRANSPORTER-RELATED"/>
    <property type="match status" value="1"/>
</dbReference>
<protein>
    <recommendedName>
        <fullName evidence="6">Probable sugar-binding periplasmic protein</fullName>
    </recommendedName>
</protein>
<evidence type="ECO:0000256" key="4">
    <source>
        <dbReference type="ARBA" id="ARBA00022729"/>
    </source>
</evidence>
<keyword evidence="9" id="KW-1185">Reference proteome</keyword>
<name>A0A4R4ZQP6_9ACTN</name>
<dbReference type="RefSeq" id="WP_132166539.1">
    <property type="nucleotide sequence ID" value="NZ_SMKX01000016.1"/>
</dbReference>
<comment type="caution">
    <text evidence="8">The sequence shown here is derived from an EMBL/GenBank/DDBJ whole genome shotgun (WGS) entry which is preliminary data.</text>
</comment>
<dbReference type="SUPFAM" id="SSF53850">
    <property type="entry name" value="Periplasmic binding protein-like II"/>
    <property type="match status" value="1"/>
</dbReference>
<evidence type="ECO:0000256" key="2">
    <source>
        <dbReference type="ARBA" id="ARBA00008520"/>
    </source>
</evidence>
<gene>
    <name evidence="8" type="ORF">E1263_07990</name>
</gene>
<reference evidence="8 9" key="1">
    <citation type="submission" date="2019-03" db="EMBL/GenBank/DDBJ databases">
        <title>Draft genome sequences of novel Actinobacteria.</title>
        <authorList>
            <person name="Sahin N."/>
            <person name="Ay H."/>
            <person name="Saygin H."/>
        </authorList>
    </citation>
    <scope>NUCLEOTIDE SEQUENCE [LARGE SCALE GENOMIC DNA]</scope>
    <source>
        <strain evidence="8 9">JCM 13523</strain>
    </source>
</reference>
<sequence length="433" mass="46271">MKSLAAVAAALLVCAGCVPSVGGQEPGDPQVITLWHPLKDPNEVKAVRAALDRFEAAHPGITVKAVPAQDADKVTQAIRGGKPPDAALSFNASSVGAWCATGAFQDLGPWIQRDKVDLQQIPAAVRSYTEFEGKRCVMPLLADTYALYYNKKLLAAAGYSKPPKTISELTAMTKRLTKFSADGTIEVAGFVPYLGTYHSGADLFAAAFGATWLQPDGSANFADDPAFQEMLQWQKSLVDWFGVEKLALFKAGLADEFSSQHAFNTGKIAMMLDGEWRTSFLTNDEAPVDYGTAAVPVADNKPGLYGAGLIGGNIIGVPRGAANPEGGWELVRFLSTDTEALVHFADAMHNVPTTLPALNSPRLDLSREPEFAPFLAAFRHPRSTSQPATSDGGAYLAQFGQFADKWQQGKVPDLAAGLRTLDRQNDDALRLGS</sequence>
<keyword evidence="3" id="KW-0813">Transport</keyword>
<dbReference type="Pfam" id="PF13416">
    <property type="entry name" value="SBP_bac_8"/>
    <property type="match status" value="1"/>
</dbReference>
<evidence type="ECO:0000256" key="6">
    <source>
        <dbReference type="ARBA" id="ARBA00049753"/>
    </source>
</evidence>
<dbReference type="GO" id="GO:0030313">
    <property type="term" value="C:cell envelope"/>
    <property type="evidence" value="ECO:0007669"/>
    <property type="project" value="UniProtKB-SubCell"/>
</dbReference>
<dbReference type="PANTHER" id="PTHR43649">
    <property type="entry name" value="ARABINOSE-BINDING PROTEIN-RELATED"/>
    <property type="match status" value="1"/>
</dbReference>
<dbReference type="InterPro" id="IPR006059">
    <property type="entry name" value="SBP"/>
</dbReference>
<feature type="signal peptide" evidence="7">
    <location>
        <begin position="1"/>
        <end position="23"/>
    </location>
</feature>
<comment type="function">
    <text evidence="5">Part of a binding-protein-dependent transport system for a sugar.</text>
</comment>
<dbReference type="Gene3D" id="3.40.190.10">
    <property type="entry name" value="Periplasmic binding protein-like II"/>
    <property type="match status" value="2"/>
</dbReference>
<keyword evidence="4 7" id="KW-0732">Signal</keyword>
<organism evidence="8 9">
    <name type="scientific">Kribbella antibiotica</name>
    <dbReference type="NCBI Taxonomy" id="190195"/>
    <lineage>
        <taxon>Bacteria</taxon>
        <taxon>Bacillati</taxon>
        <taxon>Actinomycetota</taxon>
        <taxon>Actinomycetes</taxon>
        <taxon>Propionibacteriales</taxon>
        <taxon>Kribbellaceae</taxon>
        <taxon>Kribbella</taxon>
    </lineage>
</organism>
<accession>A0A4R4ZQP6</accession>
<proteinExistence type="inferred from homology"/>
<dbReference type="InterPro" id="IPR050490">
    <property type="entry name" value="Bact_solute-bd_prot1"/>
</dbReference>
<comment type="similarity">
    <text evidence="2">Belongs to the bacterial solute-binding protein 1 family.</text>
</comment>
<feature type="chain" id="PRO_5020580848" description="Probable sugar-binding periplasmic protein" evidence="7">
    <location>
        <begin position="24"/>
        <end position="433"/>
    </location>
</feature>
<comment type="subcellular location">
    <subcellularLocation>
        <location evidence="1">Cell envelope</location>
    </subcellularLocation>
</comment>
<evidence type="ECO:0000256" key="5">
    <source>
        <dbReference type="ARBA" id="ARBA00049629"/>
    </source>
</evidence>
<dbReference type="OrthoDB" id="3171346at2"/>
<evidence type="ECO:0000256" key="1">
    <source>
        <dbReference type="ARBA" id="ARBA00004196"/>
    </source>
</evidence>